<name>A0A858ZP33_9BURK</name>
<gene>
    <name evidence="1" type="ORF">HF896_02125</name>
</gene>
<protein>
    <submittedName>
        <fullName evidence="1">Uncharacterized protein</fullName>
    </submittedName>
</protein>
<evidence type="ECO:0000313" key="2">
    <source>
        <dbReference type="Proteomes" id="UP000500755"/>
    </source>
</evidence>
<evidence type="ECO:0000313" key="1">
    <source>
        <dbReference type="EMBL" id="QKD42484.1"/>
    </source>
</evidence>
<dbReference type="OMA" id="ACSPRYD"/>
<dbReference type="EMBL" id="CP051298">
    <property type="protein sequence ID" value="QKD42484.1"/>
    <property type="molecule type" value="Genomic_DNA"/>
</dbReference>
<dbReference type="AlphaFoldDB" id="A0A858ZP33"/>
<reference evidence="1 2" key="1">
    <citation type="submission" date="2020-05" db="EMBL/GenBank/DDBJ databases">
        <title>Complete genome sequence of Alicycliphilus denitrificans DP3.</title>
        <authorList>
            <person name="Chen X."/>
        </authorList>
    </citation>
    <scope>NUCLEOTIDE SEQUENCE [LARGE SCALE GENOMIC DNA]</scope>
    <source>
        <strain evidence="1 2">DP3</strain>
    </source>
</reference>
<dbReference type="RefSeq" id="WP_013721249.1">
    <property type="nucleotide sequence ID" value="NZ_CP051298.1"/>
</dbReference>
<organism evidence="1 2">
    <name type="scientific">Alicycliphilus denitrificans</name>
    <dbReference type="NCBI Taxonomy" id="179636"/>
    <lineage>
        <taxon>Bacteria</taxon>
        <taxon>Pseudomonadati</taxon>
        <taxon>Pseudomonadota</taxon>
        <taxon>Betaproteobacteria</taxon>
        <taxon>Burkholderiales</taxon>
        <taxon>Comamonadaceae</taxon>
        <taxon>Alicycliphilus</taxon>
    </lineage>
</organism>
<accession>A0A858ZP33</accession>
<proteinExistence type="predicted"/>
<dbReference type="Proteomes" id="UP000500755">
    <property type="component" value="Chromosome"/>
</dbReference>
<sequence>MPAWDWAGREKFAGPGACLGIMPAMSRPTACLPVAASALALLACSPALDWRSVPLPEAGITLSLPCKPERAARPVDLGAGVVELSMVGCRADGATFALSHMPLADPSQAGAALARWRTAVLARMQAGPQAQAGTAFVPRQALDLPQSLRMVVRGRGADGAEVVAEAVWFARLEGRQARLYHAVVYAPQPRTAAADTFFTGLALAAVSAQRRHRAAP</sequence>